<dbReference type="AlphaFoldDB" id="A0ABD0KAX7"/>
<proteinExistence type="predicted"/>
<evidence type="ECO:0000256" key="1">
    <source>
        <dbReference type="SAM" id="MobiDB-lite"/>
    </source>
</evidence>
<feature type="compositionally biased region" description="Basic and acidic residues" evidence="1">
    <location>
        <begin position="90"/>
        <end position="104"/>
    </location>
</feature>
<evidence type="ECO:0000313" key="2">
    <source>
        <dbReference type="EMBL" id="KAK7484285.1"/>
    </source>
</evidence>
<feature type="non-terminal residue" evidence="2">
    <location>
        <position position="154"/>
    </location>
</feature>
<gene>
    <name evidence="2" type="ORF">BaRGS_00024410</name>
</gene>
<organism evidence="2 3">
    <name type="scientific">Batillaria attramentaria</name>
    <dbReference type="NCBI Taxonomy" id="370345"/>
    <lineage>
        <taxon>Eukaryota</taxon>
        <taxon>Metazoa</taxon>
        <taxon>Spiralia</taxon>
        <taxon>Lophotrochozoa</taxon>
        <taxon>Mollusca</taxon>
        <taxon>Gastropoda</taxon>
        <taxon>Caenogastropoda</taxon>
        <taxon>Sorbeoconcha</taxon>
        <taxon>Cerithioidea</taxon>
        <taxon>Batillariidae</taxon>
        <taxon>Batillaria</taxon>
    </lineage>
</organism>
<sequence length="154" mass="16843">MSVSTRLHSSTPCVAEVREDRTVAASREKSPLKLQVTCAPSLPFSTTNSNGDHKPTSPGNSFLRSPTKRLLNSIPFLSPTPESAEPTNDGGKEGEVTVKREKSPSRLQATLPFRGLNVSPGMSMRRKILPHKRKLTRGMTCDTILFRPPPDIPP</sequence>
<dbReference type="Proteomes" id="UP001519460">
    <property type="component" value="Unassembled WGS sequence"/>
</dbReference>
<name>A0ABD0KAX7_9CAEN</name>
<feature type="region of interest" description="Disordered" evidence="1">
    <location>
        <begin position="36"/>
        <end position="105"/>
    </location>
</feature>
<dbReference type="EMBL" id="JACVVK020000212">
    <property type="protein sequence ID" value="KAK7484285.1"/>
    <property type="molecule type" value="Genomic_DNA"/>
</dbReference>
<evidence type="ECO:0000313" key="3">
    <source>
        <dbReference type="Proteomes" id="UP001519460"/>
    </source>
</evidence>
<protein>
    <submittedName>
        <fullName evidence="2">Uncharacterized protein</fullName>
    </submittedName>
</protein>
<comment type="caution">
    <text evidence="2">The sequence shown here is derived from an EMBL/GenBank/DDBJ whole genome shotgun (WGS) entry which is preliminary data.</text>
</comment>
<keyword evidence="3" id="KW-1185">Reference proteome</keyword>
<reference evidence="2 3" key="1">
    <citation type="journal article" date="2023" name="Sci. Data">
        <title>Genome assembly of the Korean intertidal mud-creeper Batillaria attramentaria.</title>
        <authorList>
            <person name="Patra A.K."/>
            <person name="Ho P.T."/>
            <person name="Jun S."/>
            <person name="Lee S.J."/>
            <person name="Kim Y."/>
            <person name="Won Y.J."/>
        </authorList>
    </citation>
    <scope>NUCLEOTIDE SEQUENCE [LARGE SCALE GENOMIC DNA]</scope>
    <source>
        <strain evidence="2">Wonlab-2016</strain>
    </source>
</reference>
<accession>A0ABD0KAX7</accession>